<evidence type="ECO:0000313" key="3">
    <source>
        <dbReference type="Proteomes" id="UP000245449"/>
    </source>
</evidence>
<dbReference type="Proteomes" id="UP000245449">
    <property type="component" value="Unassembled WGS sequence"/>
</dbReference>
<keyword evidence="1" id="KW-0732">Signal</keyword>
<dbReference type="AlphaFoldDB" id="A0A2U1JKY2"/>
<protein>
    <recommendedName>
        <fullName evidence="4">DUF1735 domain-containing protein</fullName>
    </recommendedName>
</protein>
<evidence type="ECO:0000313" key="2">
    <source>
        <dbReference type="EMBL" id="PWA05639.1"/>
    </source>
</evidence>
<gene>
    <name evidence="2" type="ORF">DB895_06570</name>
</gene>
<evidence type="ECO:0000256" key="1">
    <source>
        <dbReference type="SAM" id="SignalP"/>
    </source>
</evidence>
<dbReference type="EMBL" id="QCZI01000006">
    <property type="protein sequence ID" value="PWA05639.1"/>
    <property type="molecule type" value="Genomic_DNA"/>
</dbReference>
<dbReference type="RefSeq" id="WP_116724566.1">
    <property type="nucleotide sequence ID" value="NZ_QCZI01000006.1"/>
</dbReference>
<reference evidence="2 3" key="1">
    <citation type="submission" date="2018-04" db="EMBL/GenBank/DDBJ databases">
        <title>Flavobacterium sp. nov., isolated from glacier ice.</title>
        <authorList>
            <person name="Liu Q."/>
            <person name="Xin Y.-H."/>
        </authorList>
    </citation>
    <scope>NUCLEOTIDE SEQUENCE [LARGE SCALE GENOMIC DNA]</scope>
    <source>
        <strain evidence="2 3">RB1R5</strain>
    </source>
</reference>
<feature type="chain" id="PRO_5015738538" description="DUF1735 domain-containing protein" evidence="1">
    <location>
        <begin position="19"/>
        <end position="165"/>
    </location>
</feature>
<comment type="caution">
    <text evidence="2">The sequence shown here is derived from an EMBL/GenBank/DDBJ whole genome shotgun (WGS) entry which is preliminary data.</text>
</comment>
<proteinExistence type="predicted"/>
<dbReference type="Pfam" id="PF19765">
    <property type="entry name" value="DUF6252"/>
    <property type="match status" value="1"/>
</dbReference>
<dbReference type="PROSITE" id="PS51257">
    <property type="entry name" value="PROKAR_LIPOPROTEIN"/>
    <property type="match status" value="1"/>
</dbReference>
<dbReference type="InterPro" id="IPR046219">
    <property type="entry name" value="DUF6252"/>
</dbReference>
<feature type="signal peptide" evidence="1">
    <location>
        <begin position="1"/>
        <end position="18"/>
    </location>
</feature>
<dbReference type="OrthoDB" id="1448607at2"/>
<sequence>MKKGIYFLLFLIGLTSCSQDVTFNNNAAFQGVKDNVFWKASDAVAKIGTGSSLNIEAVTVNEKLTLTMPLPAKLVSQRDKSTYITYDLGASEAKKAIYVNTLNAVVLTYQTGFGIGDGQIVVTDYDGATISGTFRFNAKNTDATSEEAPILNLQSGVFYKVPIMP</sequence>
<name>A0A2U1JKY2_9FLAO</name>
<evidence type="ECO:0008006" key="4">
    <source>
        <dbReference type="Google" id="ProtNLM"/>
    </source>
</evidence>
<organism evidence="2 3">
    <name type="scientific">Flavobacterium psychrotolerans</name>
    <dbReference type="NCBI Taxonomy" id="2169410"/>
    <lineage>
        <taxon>Bacteria</taxon>
        <taxon>Pseudomonadati</taxon>
        <taxon>Bacteroidota</taxon>
        <taxon>Flavobacteriia</taxon>
        <taxon>Flavobacteriales</taxon>
        <taxon>Flavobacteriaceae</taxon>
        <taxon>Flavobacterium</taxon>
    </lineage>
</organism>
<accession>A0A2U1JKY2</accession>
<keyword evidence="3" id="KW-1185">Reference proteome</keyword>